<organism evidence="2 3">
    <name type="scientific">Marinomonas arctica</name>
    <dbReference type="NCBI Taxonomy" id="383750"/>
    <lineage>
        <taxon>Bacteria</taxon>
        <taxon>Pseudomonadati</taxon>
        <taxon>Pseudomonadota</taxon>
        <taxon>Gammaproteobacteria</taxon>
        <taxon>Oceanospirillales</taxon>
        <taxon>Oceanospirillaceae</taxon>
        <taxon>Marinomonas</taxon>
    </lineage>
</organism>
<dbReference type="EMBL" id="CP061081">
    <property type="protein sequence ID" value="QNT07765.1"/>
    <property type="molecule type" value="Genomic_DNA"/>
</dbReference>
<evidence type="ECO:0000256" key="1">
    <source>
        <dbReference type="SAM" id="MobiDB-lite"/>
    </source>
</evidence>
<feature type="region of interest" description="Disordered" evidence="1">
    <location>
        <begin position="85"/>
        <end position="142"/>
    </location>
</feature>
<feature type="compositionally biased region" description="Basic residues" evidence="1">
    <location>
        <begin position="1"/>
        <end position="10"/>
    </location>
</feature>
<gene>
    <name evidence="2" type="ORF">IBG28_09285</name>
</gene>
<accession>A0A7H1JB99</accession>
<dbReference type="Proteomes" id="UP000516370">
    <property type="component" value="Chromosome"/>
</dbReference>
<feature type="compositionally biased region" description="Basic and acidic residues" evidence="1">
    <location>
        <begin position="11"/>
        <end position="34"/>
    </location>
</feature>
<dbReference type="AlphaFoldDB" id="A0A7H1JB99"/>
<protein>
    <submittedName>
        <fullName evidence="2">Uncharacterized protein</fullName>
    </submittedName>
</protein>
<evidence type="ECO:0000313" key="2">
    <source>
        <dbReference type="EMBL" id="QNT07765.1"/>
    </source>
</evidence>
<evidence type="ECO:0000313" key="3">
    <source>
        <dbReference type="Proteomes" id="UP000516370"/>
    </source>
</evidence>
<feature type="compositionally biased region" description="Basic and acidic residues" evidence="1">
    <location>
        <begin position="41"/>
        <end position="51"/>
    </location>
</feature>
<reference evidence="2 3" key="1">
    <citation type="submission" date="2020-09" db="EMBL/GenBank/DDBJ databases">
        <title>Complete genome sequence of an Arctic sea ice bacterium Marinomonas arctica BSI20414.</title>
        <authorList>
            <person name="Liao L."/>
            <person name="Chen B."/>
        </authorList>
    </citation>
    <scope>NUCLEOTIDE SEQUENCE [LARGE SCALE GENOMIC DNA]</scope>
    <source>
        <strain evidence="2 3">BSI20414</strain>
    </source>
</reference>
<keyword evidence="3" id="KW-1185">Reference proteome</keyword>
<proteinExistence type="predicted"/>
<dbReference type="KEGG" id="mard:IBG28_09285"/>
<name>A0A7H1JB99_9GAMM</name>
<sequence>MNRNAKKKRDKAQEKHIEEARTGQHDHDRERTEKFASLAKAKSESRTEPVHHVVITTNPASHGLKINQTINPADPNTNIVAKDITGSGSQGRQTSYELSADPVKGSHGRDRAAQFHVHWSDGPGKRAEASHQKVSANGETRYRALSVDSRKALEERTRATGYDDTEKRAVKASK</sequence>
<feature type="compositionally biased region" description="Polar residues" evidence="1">
    <location>
        <begin position="86"/>
        <end position="97"/>
    </location>
</feature>
<dbReference type="RefSeq" id="WP_111607591.1">
    <property type="nucleotide sequence ID" value="NZ_BMLJ01000006.1"/>
</dbReference>
<feature type="region of interest" description="Disordered" evidence="1">
    <location>
        <begin position="1"/>
        <end position="51"/>
    </location>
</feature>